<gene>
    <name evidence="2" type="ORF">VKT23_001351</name>
</gene>
<evidence type="ECO:0000313" key="2">
    <source>
        <dbReference type="EMBL" id="KAK7473253.1"/>
    </source>
</evidence>
<feature type="coiled-coil region" evidence="1">
    <location>
        <begin position="52"/>
        <end position="79"/>
    </location>
</feature>
<keyword evidence="3" id="KW-1185">Reference proteome</keyword>
<dbReference type="Proteomes" id="UP001498398">
    <property type="component" value="Unassembled WGS sequence"/>
</dbReference>
<proteinExistence type="predicted"/>
<dbReference type="InterPro" id="IPR032675">
    <property type="entry name" value="LRR_dom_sf"/>
</dbReference>
<keyword evidence="1" id="KW-0175">Coiled coil</keyword>
<protein>
    <recommendedName>
        <fullName evidence="4">F-box domain-containing protein</fullName>
    </recommendedName>
</protein>
<comment type="caution">
    <text evidence="2">The sequence shown here is derived from an EMBL/GenBank/DDBJ whole genome shotgun (WGS) entry which is preliminary data.</text>
</comment>
<evidence type="ECO:0000256" key="1">
    <source>
        <dbReference type="SAM" id="Coils"/>
    </source>
</evidence>
<dbReference type="EMBL" id="JBANRG010000001">
    <property type="protein sequence ID" value="KAK7473253.1"/>
    <property type="molecule type" value="Genomic_DNA"/>
</dbReference>
<reference evidence="2 3" key="1">
    <citation type="submission" date="2024-01" db="EMBL/GenBank/DDBJ databases">
        <title>A draft genome for the cacao thread blight pathogen Marasmiellus scandens.</title>
        <authorList>
            <person name="Baruah I.K."/>
            <person name="Leung J."/>
            <person name="Bukari Y."/>
            <person name="Amoako-Attah I."/>
            <person name="Meinhardt L.W."/>
            <person name="Bailey B.A."/>
            <person name="Cohen S.P."/>
        </authorList>
    </citation>
    <scope>NUCLEOTIDE SEQUENCE [LARGE SCALE GENOMIC DNA]</scope>
    <source>
        <strain evidence="2 3">GH-19</strain>
    </source>
</reference>
<evidence type="ECO:0008006" key="4">
    <source>
        <dbReference type="Google" id="ProtNLM"/>
    </source>
</evidence>
<evidence type="ECO:0000313" key="3">
    <source>
        <dbReference type="Proteomes" id="UP001498398"/>
    </source>
</evidence>
<name>A0ABR1KC86_9AGAR</name>
<accession>A0ABR1KC86</accession>
<dbReference type="Gene3D" id="3.80.10.10">
    <property type="entry name" value="Ribonuclease Inhibitor"/>
    <property type="match status" value="1"/>
</dbReference>
<sequence>MSLKNPSNNIMCTMCNGQFHSYSNIDFPFTMDQVRSNHALTEDQISKTKSVRDVALSELENYDREIERLRGLVDTLTKSRLSLARDLDVCHSVLSPIHQLPGEVLAQIFSECCAMPPGRFASDSVSLMPVVPGQYQRYGPHGVRASLSHVSSYWRNIALAHSALWSTFLIDIAKLDKMLLSLIVLHLERSRDSPLSFYIYDSQKYTSRTGDYRDLSISLLKVFFEKTPHWENVSLDLEWILTGSSDYERPNYVGSLFREMCENCPSFPLLQSLQLDGFFNHRTWHAYQSFAVVLSQQAPCLRALALADDNQLDTFPYHQLHDLDMPYGTNIVDVFNVLKLAQNLTTCSLGIYSMDPEASHPQGIVDLLDLKTFKLTLLSSSPFSEQRSILQVFFAHLSVPSLTALDIRRDVPRLTDSYIRWPNEEFYDMAVRSSSFRSMQKVVLHHLCLPDEDVLHIFCRFPHLAELDLAGHIHGETMIMLSHQLLFALTAPVNSVADEPNDQQLLSSPYTSYASITLAGVDIPLLRKLKKLTFHIKGGFGIDVAALLNLLKSRSLFNAELEQENVALLEEFNLHFDPGRKPLEAALNSNDQLIALELGETAMEKLVSLSQTGMKVKLNGKSVRELQF</sequence>
<organism evidence="2 3">
    <name type="scientific">Marasmiellus scandens</name>
    <dbReference type="NCBI Taxonomy" id="2682957"/>
    <lineage>
        <taxon>Eukaryota</taxon>
        <taxon>Fungi</taxon>
        <taxon>Dikarya</taxon>
        <taxon>Basidiomycota</taxon>
        <taxon>Agaricomycotina</taxon>
        <taxon>Agaricomycetes</taxon>
        <taxon>Agaricomycetidae</taxon>
        <taxon>Agaricales</taxon>
        <taxon>Marasmiineae</taxon>
        <taxon>Omphalotaceae</taxon>
        <taxon>Marasmiellus</taxon>
    </lineage>
</organism>